<evidence type="ECO:0000256" key="5">
    <source>
        <dbReference type="ARBA" id="ARBA00023136"/>
    </source>
</evidence>
<dbReference type="PANTHER" id="PTHR30238:SF4">
    <property type="entry name" value="SLL1022 PROTEIN"/>
    <property type="match status" value="1"/>
</dbReference>
<feature type="transmembrane region" description="Helical" evidence="6">
    <location>
        <begin position="15"/>
        <end position="39"/>
    </location>
</feature>
<dbReference type="KEGG" id="dwd:DSCW_39900"/>
<evidence type="ECO:0000256" key="2">
    <source>
        <dbReference type="ARBA" id="ARBA00007511"/>
    </source>
</evidence>
<comment type="subcellular location">
    <subcellularLocation>
        <location evidence="1">Membrane</location>
        <topology evidence="1">Multi-pass membrane protein</topology>
    </subcellularLocation>
</comment>
<dbReference type="PANTHER" id="PTHR30238">
    <property type="entry name" value="MEMBRANE BOUND PREDICTED REDOX MODULATOR"/>
    <property type="match status" value="1"/>
</dbReference>
<keyword evidence="4 6" id="KW-1133">Transmembrane helix</keyword>
<gene>
    <name evidence="7" type="ORF">DSCW_39900</name>
</gene>
<name>A0A5K7Z9Q4_9BACT</name>
<protein>
    <submittedName>
        <fullName evidence="7">Membrane protein</fullName>
    </submittedName>
</protein>
<comment type="similarity">
    <text evidence="2">Belongs to the TerC family.</text>
</comment>
<feature type="transmembrane region" description="Helical" evidence="6">
    <location>
        <begin position="78"/>
        <end position="97"/>
    </location>
</feature>
<reference evidence="7 8" key="1">
    <citation type="submission" date="2019-11" db="EMBL/GenBank/DDBJ databases">
        <title>Comparative genomics of hydrocarbon-degrading Desulfosarcina strains.</title>
        <authorList>
            <person name="Watanabe M."/>
            <person name="Kojima H."/>
            <person name="Fukui M."/>
        </authorList>
    </citation>
    <scope>NUCLEOTIDE SEQUENCE [LARGE SCALE GENOMIC DNA]</scope>
    <source>
        <strain evidence="7 8">PP31</strain>
    </source>
</reference>
<dbReference type="NCBIfam" id="TIGR03717">
    <property type="entry name" value="R_switched_YjbE"/>
    <property type="match status" value="1"/>
</dbReference>
<feature type="transmembrane region" description="Helical" evidence="6">
    <location>
        <begin position="171"/>
        <end position="194"/>
    </location>
</feature>
<dbReference type="InterPro" id="IPR005496">
    <property type="entry name" value="Integral_membrane_TerC"/>
</dbReference>
<dbReference type="AlphaFoldDB" id="A0A5K7Z9Q4"/>
<accession>A0A5K7Z9Q4</accession>
<keyword evidence="3 6" id="KW-0812">Transmembrane</keyword>
<feature type="transmembrane region" description="Helical" evidence="6">
    <location>
        <begin position="51"/>
        <end position="72"/>
    </location>
</feature>
<dbReference type="InterPro" id="IPR022301">
    <property type="entry name" value="Integral_membrane_YjbE"/>
</dbReference>
<organism evidence="7 8">
    <name type="scientific">Desulfosarcina widdelii</name>
    <dbReference type="NCBI Taxonomy" id="947919"/>
    <lineage>
        <taxon>Bacteria</taxon>
        <taxon>Pseudomonadati</taxon>
        <taxon>Thermodesulfobacteriota</taxon>
        <taxon>Desulfobacteria</taxon>
        <taxon>Desulfobacterales</taxon>
        <taxon>Desulfosarcinaceae</taxon>
        <taxon>Desulfosarcina</taxon>
    </lineage>
</organism>
<sequence length="254" mass="27292">MNLGFLGEIHFNMQFLSALISIVIIDLVLAGDNAVVIAMAVKKLTGRQRTLGIAAGAGGAVLVRVVCTFFVAKLLMISFIKLLGGAVILWIAVKLLVEGAEDENVREAGNLWQAVWIIVVADMSMGIDNMLAVGGASHGNFFLLIFGLALSIPFVVFMSSLLARLMDRYPIILYIGSGILGKVGGEMMITDPVVHNWLHPPKALEYAVMAFFTIGVIALGRWILLRRKQPAEAMLPAMDMAKAPAVSISGEQQG</sequence>
<keyword evidence="5 6" id="KW-0472">Membrane</keyword>
<feature type="transmembrane region" description="Helical" evidence="6">
    <location>
        <begin position="139"/>
        <end position="159"/>
    </location>
</feature>
<evidence type="ECO:0000256" key="1">
    <source>
        <dbReference type="ARBA" id="ARBA00004141"/>
    </source>
</evidence>
<evidence type="ECO:0000313" key="7">
    <source>
        <dbReference type="EMBL" id="BBO76573.1"/>
    </source>
</evidence>
<evidence type="ECO:0000256" key="6">
    <source>
        <dbReference type="SAM" id="Phobius"/>
    </source>
</evidence>
<dbReference type="EMBL" id="AP021875">
    <property type="protein sequence ID" value="BBO76573.1"/>
    <property type="molecule type" value="Genomic_DNA"/>
</dbReference>
<evidence type="ECO:0000256" key="3">
    <source>
        <dbReference type="ARBA" id="ARBA00022692"/>
    </source>
</evidence>
<dbReference type="Pfam" id="PF03741">
    <property type="entry name" value="TerC"/>
    <property type="match status" value="1"/>
</dbReference>
<dbReference type="GO" id="GO:0016020">
    <property type="term" value="C:membrane"/>
    <property type="evidence" value="ECO:0007669"/>
    <property type="project" value="UniProtKB-SubCell"/>
</dbReference>
<dbReference type="OrthoDB" id="5295733at2"/>
<proteinExistence type="inferred from homology"/>
<feature type="transmembrane region" description="Helical" evidence="6">
    <location>
        <begin position="109"/>
        <end position="127"/>
    </location>
</feature>
<evidence type="ECO:0000256" key="4">
    <source>
        <dbReference type="ARBA" id="ARBA00022989"/>
    </source>
</evidence>
<dbReference type="RefSeq" id="WP_155305391.1">
    <property type="nucleotide sequence ID" value="NZ_AP021875.1"/>
</dbReference>
<evidence type="ECO:0000313" key="8">
    <source>
        <dbReference type="Proteomes" id="UP000427769"/>
    </source>
</evidence>
<feature type="transmembrane region" description="Helical" evidence="6">
    <location>
        <begin position="206"/>
        <end position="224"/>
    </location>
</feature>
<keyword evidence="8" id="KW-1185">Reference proteome</keyword>
<dbReference type="Proteomes" id="UP000427769">
    <property type="component" value="Chromosome"/>
</dbReference>